<reference evidence="2" key="1">
    <citation type="journal article" date="2020" name="bioRxiv">
        <title>Comparative genomics of Chlamydomonas.</title>
        <authorList>
            <person name="Craig R.J."/>
            <person name="Hasan A.R."/>
            <person name="Ness R.W."/>
            <person name="Keightley P.D."/>
        </authorList>
    </citation>
    <scope>NUCLEOTIDE SEQUENCE</scope>
    <source>
        <strain evidence="2">CCAP 11/70</strain>
    </source>
</reference>
<dbReference type="Proteomes" id="UP000612055">
    <property type="component" value="Unassembled WGS sequence"/>
</dbReference>
<evidence type="ECO:0000256" key="1">
    <source>
        <dbReference type="SAM" id="MobiDB-lite"/>
    </source>
</evidence>
<keyword evidence="3" id="KW-1185">Reference proteome</keyword>
<evidence type="ECO:0000313" key="2">
    <source>
        <dbReference type="EMBL" id="KAG2491521.1"/>
    </source>
</evidence>
<evidence type="ECO:0000313" key="3">
    <source>
        <dbReference type="Proteomes" id="UP000612055"/>
    </source>
</evidence>
<name>A0A835XWK3_9CHLO</name>
<dbReference type="EMBL" id="JAEHOE010000052">
    <property type="protein sequence ID" value="KAG2491521.1"/>
    <property type="molecule type" value="Genomic_DNA"/>
</dbReference>
<organism evidence="2 3">
    <name type="scientific">Edaphochlamys debaryana</name>
    <dbReference type="NCBI Taxonomy" id="47281"/>
    <lineage>
        <taxon>Eukaryota</taxon>
        <taxon>Viridiplantae</taxon>
        <taxon>Chlorophyta</taxon>
        <taxon>core chlorophytes</taxon>
        <taxon>Chlorophyceae</taxon>
        <taxon>CS clade</taxon>
        <taxon>Chlamydomonadales</taxon>
        <taxon>Chlamydomonadales incertae sedis</taxon>
        <taxon>Edaphochlamys</taxon>
    </lineage>
</organism>
<protein>
    <submittedName>
        <fullName evidence="2">Uncharacterized protein</fullName>
    </submittedName>
</protein>
<accession>A0A835XWK3</accession>
<dbReference type="AlphaFoldDB" id="A0A835XWK3"/>
<gene>
    <name evidence="2" type="ORF">HYH03_010097</name>
</gene>
<proteinExistence type="predicted"/>
<comment type="caution">
    <text evidence="2">The sequence shown here is derived from an EMBL/GenBank/DDBJ whole genome shotgun (WGS) entry which is preliminary data.</text>
</comment>
<sequence length="628" mass="66857">MESGREQHTLNDLLRILTTDARTALCRGLLSGGLQSLLKARLASRGLRELVDGEVEELHVRLHRIGATGLAELGRDERWLERWPRCSSLTLHVDEGWEACLAIPFASASASACQRIRQLRVIRAAEDDGTYFMSGGNLLALLLRLRGVQTLELDLALPHDEADTGVDEALTASALACLPHLTSLTLGTVGLVECVPPAVAQRLTHLTIRGDLDEGRFDVFVGTLLPGLTAATSIRVDCAGVDNLPLSAAELRTLLDGLSPSVQLLTMGPVGLSRDMHIVANLEVDCRLTNGVLTSVDIRTLGGYLEELPNHGQLSAFLATALLPCNKLGPRLGRLGLRLCLEAKHPPNPDPAAELLARCDTVELEAVRWCGASRIPALEEIWQRIAPPRQLHWSAGVTGTLHISRADAGRPGGAGGGSQRGGDGFDRERSNGRLPLPLMTEDLPRRAVERMAAAPGPGRTVLLRSPSLQAALEANPEGVCKWFGARARQGVATLAAAGRLSGGLRPHANFLPLPCAGACLLECLRDLPEELASTVARDVEAWVLRAHTGGGGGRAAAEPWLQGMEVLTTALDLNGAAMQELQALWDGAGPLLANDGSPLTPLERLVWLLGSGYGLFGLPDGTRVTRAQ</sequence>
<feature type="region of interest" description="Disordered" evidence="1">
    <location>
        <begin position="404"/>
        <end position="437"/>
    </location>
</feature>
<feature type="compositionally biased region" description="Gly residues" evidence="1">
    <location>
        <begin position="410"/>
        <end position="422"/>
    </location>
</feature>